<feature type="transmembrane region" description="Helical" evidence="6">
    <location>
        <begin position="367"/>
        <end position="388"/>
    </location>
</feature>
<dbReference type="InterPro" id="IPR011701">
    <property type="entry name" value="MFS"/>
</dbReference>
<feature type="transmembrane region" description="Helical" evidence="6">
    <location>
        <begin position="333"/>
        <end position="355"/>
    </location>
</feature>
<dbReference type="SUPFAM" id="SSF103473">
    <property type="entry name" value="MFS general substrate transporter"/>
    <property type="match status" value="1"/>
</dbReference>
<dbReference type="PANTHER" id="PTHR23513">
    <property type="entry name" value="INTEGRAL MEMBRANE EFFLUX PROTEIN-RELATED"/>
    <property type="match status" value="1"/>
</dbReference>
<dbReference type="PANTHER" id="PTHR23513:SF6">
    <property type="entry name" value="MAJOR FACILITATOR SUPERFAMILY ASSOCIATED DOMAIN-CONTAINING PROTEIN"/>
    <property type="match status" value="1"/>
</dbReference>
<reference evidence="8" key="1">
    <citation type="submission" date="2015-02" db="EMBL/GenBank/DDBJ databases">
        <title>Complete Genome Sequencing of Pandoraea vervacti NS15 sp. nov.</title>
        <authorList>
            <person name="Chan K.-G."/>
        </authorList>
    </citation>
    <scope>NUCLEOTIDE SEQUENCE [LARGE SCALE GENOMIC DNA]</scope>
    <source>
        <strain evidence="8">NS15</strain>
    </source>
</reference>
<accession>A0ABM5T013</accession>
<proteinExistence type="predicted"/>
<feature type="transmembrane region" description="Helical" evidence="6">
    <location>
        <begin position="6"/>
        <end position="31"/>
    </location>
</feature>
<dbReference type="RefSeq" id="WP_044456364.1">
    <property type="nucleotide sequence ID" value="NZ_CP010897.2"/>
</dbReference>
<comment type="subcellular location">
    <subcellularLocation>
        <location evidence="1">Cell membrane</location>
        <topology evidence="1">Multi-pass membrane protein</topology>
    </subcellularLocation>
</comment>
<feature type="transmembrane region" description="Helical" evidence="6">
    <location>
        <begin position="247"/>
        <end position="269"/>
    </location>
</feature>
<feature type="transmembrane region" description="Helical" evidence="6">
    <location>
        <begin position="38"/>
        <end position="58"/>
    </location>
</feature>
<keyword evidence="4 6" id="KW-1133">Transmembrane helix</keyword>
<feature type="transmembrane region" description="Helical" evidence="6">
    <location>
        <begin position="162"/>
        <end position="182"/>
    </location>
</feature>
<feature type="transmembrane region" description="Helical" evidence="6">
    <location>
        <begin position="133"/>
        <end position="156"/>
    </location>
</feature>
<evidence type="ECO:0000256" key="2">
    <source>
        <dbReference type="ARBA" id="ARBA00022475"/>
    </source>
</evidence>
<feature type="transmembrane region" description="Helical" evidence="6">
    <location>
        <begin position="203"/>
        <end position="227"/>
    </location>
</feature>
<evidence type="ECO:0000256" key="3">
    <source>
        <dbReference type="ARBA" id="ARBA00022692"/>
    </source>
</evidence>
<evidence type="ECO:0000256" key="4">
    <source>
        <dbReference type="ARBA" id="ARBA00022989"/>
    </source>
</evidence>
<feature type="transmembrane region" description="Helical" evidence="6">
    <location>
        <begin position="94"/>
        <end position="112"/>
    </location>
</feature>
<dbReference type="EMBL" id="CP010897">
    <property type="protein sequence ID" value="AJP58105.1"/>
    <property type="molecule type" value="Genomic_DNA"/>
</dbReference>
<keyword evidence="3 6" id="KW-0812">Transmembrane</keyword>
<dbReference type="Gene3D" id="1.20.1250.20">
    <property type="entry name" value="MFS general substrate transporter like domains"/>
    <property type="match status" value="1"/>
</dbReference>
<dbReference type="InterPro" id="IPR036259">
    <property type="entry name" value="MFS_trans_sf"/>
</dbReference>
<sequence>MSRDRWTLAAISLLSFFLVGTGIVLPSWIAFQLGGSKLVGLVLLSSSLAGLLFAPLAGHIVDRTDRRLTGIRGQTVRALGFLLVGSSQHLPPDVGATVLMFGSAVGAVGFTLHNGAFSGRLQSIIPVNERVSFFMRLSVARQIGIAVGTGIAGVSIDWLGSSASAFALAAIALACAGLEWRVRGGTDRTVSAKSGVAAGIGEAARYLAANPASLIASITVGVSFAVIKTTNLLLPGFVVDTLRGDSALFGTLEMVSAIVGTVAVATASFRAIAKRIERRPLVLLAFAGLSLVVFSFSRRSLAALVLYSISGAAWSLARSAANGRMLEVVDPHLIGRVQAITTVLTGLFGIVIFLMPQWLTLGTEATLYWICGVAVVGASLLLAAWSGYRGT</sequence>
<name>A0ABM5T013_9BURK</name>
<evidence type="ECO:0008006" key="9">
    <source>
        <dbReference type="Google" id="ProtNLM"/>
    </source>
</evidence>
<evidence type="ECO:0000256" key="1">
    <source>
        <dbReference type="ARBA" id="ARBA00004651"/>
    </source>
</evidence>
<evidence type="ECO:0000256" key="5">
    <source>
        <dbReference type="ARBA" id="ARBA00023136"/>
    </source>
</evidence>
<evidence type="ECO:0000256" key="6">
    <source>
        <dbReference type="SAM" id="Phobius"/>
    </source>
</evidence>
<organism evidence="7 8">
    <name type="scientific">Pandoraea vervacti</name>
    <dbReference type="NCBI Taxonomy" id="656178"/>
    <lineage>
        <taxon>Bacteria</taxon>
        <taxon>Pseudomonadati</taxon>
        <taxon>Pseudomonadota</taxon>
        <taxon>Betaproteobacteria</taxon>
        <taxon>Burkholderiales</taxon>
        <taxon>Burkholderiaceae</taxon>
        <taxon>Pandoraea</taxon>
    </lineage>
</organism>
<feature type="transmembrane region" description="Helical" evidence="6">
    <location>
        <begin position="281"/>
        <end position="297"/>
    </location>
</feature>
<evidence type="ECO:0000313" key="8">
    <source>
        <dbReference type="Proteomes" id="UP000035085"/>
    </source>
</evidence>
<protein>
    <recommendedName>
        <fullName evidence="9">Major facilitator superfamily (MFS) profile domain-containing protein</fullName>
    </recommendedName>
</protein>
<gene>
    <name evidence="7" type="ORF">UC34_16275</name>
</gene>
<keyword evidence="8" id="KW-1185">Reference proteome</keyword>
<evidence type="ECO:0000313" key="7">
    <source>
        <dbReference type="EMBL" id="AJP58105.1"/>
    </source>
</evidence>
<feature type="transmembrane region" description="Helical" evidence="6">
    <location>
        <begin position="303"/>
        <end position="321"/>
    </location>
</feature>
<dbReference type="Proteomes" id="UP000035085">
    <property type="component" value="Chromosome"/>
</dbReference>
<dbReference type="Pfam" id="PF07690">
    <property type="entry name" value="MFS_1"/>
    <property type="match status" value="1"/>
</dbReference>
<keyword evidence="5 6" id="KW-0472">Membrane</keyword>
<keyword evidence="2" id="KW-1003">Cell membrane</keyword>